<dbReference type="Pfam" id="PF00643">
    <property type="entry name" value="zf-B_box"/>
    <property type="match status" value="1"/>
</dbReference>
<dbReference type="InterPro" id="IPR001849">
    <property type="entry name" value="PH_domain"/>
</dbReference>
<gene>
    <name evidence="2" type="ORF">BEWA_044340</name>
</gene>
<dbReference type="Gene3D" id="2.30.29.30">
    <property type="entry name" value="Pleckstrin-homology domain (PH domain)/Phosphotyrosine-binding domain (PTB)"/>
    <property type="match status" value="1"/>
</dbReference>
<dbReference type="Pfam" id="PF00169">
    <property type="entry name" value="PH"/>
    <property type="match status" value="1"/>
</dbReference>
<proteinExistence type="predicted"/>
<dbReference type="SUPFAM" id="SSF57845">
    <property type="entry name" value="B-box zinc-binding domain"/>
    <property type="match status" value="1"/>
</dbReference>
<keyword evidence="3" id="KW-1185">Reference proteome</keyword>
<dbReference type="OrthoDB" id="387094at2759"/>
<protein>
    <recommendedName>
        <fullName evidence="1">PH domain-containing protein</fullName>
    </recommendedName>
</protein>
<dbReference type="AlphaFoldDB" id="L1LGA4"/>
<dbReference type="InterPro" id="IPR000315">
    <property type="entry name" value="Znf_B-box"/>
</dbReference>
<dbReference type="GeneID" id="15807839"/>
<dbReference type="InterPro" id="IPR047153">
    <property type="entry name" value="TRIM45/56/19-like"/>
</dbReference>
<dbReference type="EMBL" id="ACOU01000002">
    <property type="protein sequence ID" value="EKX74391.1"/>
    <property type="molecule type" value="Genomic_DNA"/>
</dbReference>
<name>L1LGA4_THEEQ</name>
<dbReference type="PANTHER" id="PTHR25462">
    <property type="entry name" value="BONUS, ISOFORM C-RELATED"/>
    <property type="match status" value="1"/>
</dbReference>
<dbReference type="PANTHER" id="PTHR25462:SF229">
    <property type="entry name" value="TRANSCRIPTION INTERMEDIARY FACTOR 1-BETA"/>
    <property type="match status" value="1"/>
</dbReference>
<accession>L1LGA4</accession>
<dbReference type="GO" id="GO:0006513">
    <property type="term" value="P:protein monoubiquitination"/>
    <property type="evidence" value="ECO:0007669"/>
    <property type="project" value="TreeGrafter"/>
</dbReference>
<evidence type="ECO:0000259" key="1">
    <source>
        <dbReference type="PROSITE" id="PS50003"/>
    </source>
</evidence>
<dbReference type="InterPro" id="IPR011993">
    <property type="entry name" value="PH-like_dom_sf"/>
</dbReference>
<dbReference type="GO" id="GO:0061630">
    <property type="term" value="F:ubiquitin protein ligase activity"/>
    <property type="evidence" value="ECO:0007669"/>
    <property type="project" value="TreeGrafter"/>
</dbReference>
<feature type="domain" description="PH" evidence="1">
    <location>
        <begin position="532"/>
        <end position="644"/>
    </location>
</feature>
<sequence>MIETLVNGIASHFLELDHMMNRDGSTFLYNNIEKTREKVPQLADSVVDALGRILNVFDEPVKLRTPEFEYSNLAHDDHTHQAIHPFKEETSIERENSLPFNTDYLGERTKALYAKLKYLEPPETSVDRKGLETSASPCMEDWQLCGFCNVSLASMRCDSCTLYLCAPCASTIHSDPSNISHVLSTTKGDHRAVLSKNSPKRKIDLSISLTNDFSTPAYDFCELHPNKELKYACVTCHFLPVCSTCSEEMHKGFNIPHRIVDIEVAAGEVKEILNDCLGVLVDRHNNLSSVLPELDQISHMLDISVKNATRSVNCSVQRVFDALKLKQSTLDSEIKNLQKLGSSTLNRFVNMSSVYSNYLYGKILELNKLAKLKNSGLGLNTFVDIRSSFEQLLYQCDDLPDLTLEVPHWQINCGNLPNLLADVEFRLNTHASEITSLCKSIKFEISSAISSVNTILSSKILPPNRINNTETQYKYDTTSPKFDETPTDGIYSNLQPDLHLEDSSNHLISHEDSSTSRHLDGTTSSHAIIRDSSELRGIFSRKDSVHRIWSKRAVTLRNRFLYVFASNSHFKDSEIESKIDLNATTIKSFDDEDITDAAKLARLSAPNGFEIVERNGDKIRFWLFTSESRNIILLWIAKLQKIVYDLESQISSPEPKQEFEEIPCSSRTDKKPVLSELPVLPLVRNSDMFMKTRLDKFVSDIANSSSSSNTFRNRTDKAYAPDYSPSFREVSATLRRIKADSASIYDKCFSRNTQSSPNANSTIQNIGIFKNLKFTQANEYNTGSPLNDSDKSSTLSAGRYALPTAKFEKKVIGSLKAQKLPKCLITLPDFEYSPQVTSPKSIHKFFQESALYKL</sequence>
<dbReference type="eggNOG" id="ENOG502SQUJ">
    <property type="taxonomic scope" value="Eukaryota"/>
</dbReference>
<organism evidence="2 3">
    <name type="scientific">Theileria equi strain WA</name>
    <dbReference type="NCBI Taxonomy" id="1537102"/>
    <lineage>
        <taxon>Eukaryota</taxon>
        <taxon>Sar</taxon>
        <taxon>Alveolata</taxon>
        <taxon>Apicomplexa</taxon>
        <taxon>Aconoidasida</taxon>
        <taxon>Piroplasmida</taxon>
        <taxon>Theileriidae</taxon>
        <taxon>Theileria</taxon>
    </lineage>
</organism>
<dbReference type="Proteomes" id="UP000031512">
    <property type="component" value="Unassembled WGS sequence"/>
</dbReference>
<reference evidence="2 3" key="1">
    <citation type="journal article" date="2012" name="BMC Genomics">
        <title>Comparative genomic analysis and phylogenetic position of Theileria equi.</title>
        <authorList>
            <person name="Kappmeyer L.S."/>
            <person name="Thiagarajan M."/>
            <person name="Herndon D.R."/>
            <person name="Ramsay J.D."/>
            <person name="Caler E."/>
            <person name="Djikeng A."/>
            <person name="Gillespie J.J."/>
            <person name="Lau A.O."/>
            <person name="Roalson E.H."/>
            <person name="Silva J.C."/>
            <person name="Silva M.G."/>
            <person name="Suarez C.E."/>
            <person name="Ueti M.W."/>
            <person name="Nene V.M."/>
            <person name="Mealey R.H."/>
            <person name="Knowles D.P."/>
            <person name="Brayton K.A."/>
        </authorList>
    </citation>
    <scope>NUCLEOTIDE SEQUENCE [LARGE SCALE GENOMIC DNA]</scope>
    <source>
        <strain evidence="2 3">WA</strain>
    </source>
</reference>
<dbReference type="PROSITE" id="PS50003">
    <property type="entry name" value="PH_DOMAIN"/>
    <property type="match status" value="1"/>
</dbReference>
<dbReference type="SUPFAM" id="SSF50729">
    <property type="entry name" value="PH domain-like"/>
    <property type="match status" value="1"/>
</dbReference>
<dbReference type="RefSeq" id="XP_004833843.1">
    <property type="nucleotide sequence ID" value="XM_004833786.1"/>
</dbReference>
<evidence type="ECO:0000313" key="2">
    <source>
        <dbReference type="EMBL" id="EKX74391.1"/>
    </source>
</evidence>
<dbReference type="CDD" id="cd00821">
    <property type="entry name" value="PH"/>
    <property type="match status" value="1"/>
</dbReference>
<dbReference type="GO" id="GO:0008270">
    <property type="term" value="F:zinc ion binding"/>
    <property type="evidence" value="ECO:0007669"/>
    <property type="project" value="InterPro"/>
</dbReference>
<evidence type="ECO:0000313" key="3">
    <source>
        <dbReference type="Proteomes" id="UP000031512"/>
    </source>
</evidence>
<dbReference type="STRING" id="1537102.L1LGA4"/>
<dbReference type="KEGG" id="beq:BEWA_044340"/>
<comment type="caution">
    <text evidence="2">The sequence shown here is derived from an EMBL/GenBank/DDBJ whole genome shotgun (WGS) entry which is preliminary data.</text>
</comment>
<dbReference type="VEuPathDB" id="PiroplasmaDB:BEWA_044340"/>
<dbReference type="SMART" id="SM00233">
    <property type="entry name" value="PH"/>
    <property type="match status" value="1"/>
</dbReference>
<dbReference type="CDD" id="cd19757">
    <property type="entry name" value="Bbox1"/>
    <property type="match status" value="1"/>
</dbReference>
<dbReference type="Gene3D" id="3.30.160.60">
    <property type="entry name" value="Classic Zinc Finger"/>
    <property type="match status" value="1"/>
</dbReference>